<dbReference type="Proteomes" id="UP001265259">
    <property type="component" value="Unassembled WGS sequence"/>
</dbReference>
<organism evidence="9 10">
    <name type="scientific">Tropicimonas omnivorans</name>
    <dbReference type="NCBI Taxonomy" id="3075590"/>
    <lineage>
        <taxon>Bacteria</taxon>
        <taxon>Pseudomonadati</taxon>
        <taxon>Pseudomonadota</taxon>
        <taxon>Alphaproteobacteria</taxon>
        <taxon>Rhodobacterales</taxon>
        <taxon>Roseobacteraceae</taxon>
        <taxon>Tropicimonas</taxon>
    </lineage>
</organism>
<evidence type="ECO:0000256" key="7">
    <source>
        <dbReference type="RuleBase" id="RU364112"/>
    </source>
</evidence>
<sequence length="157" mass="17274">MRHLLAAVLIALATLPALAVTPDEMLEDPALEARARDLSTGIRCLVCRSESIDESNADLARDLRVLVRERILAGDTDEEIEAYLVSRYGEYVLLRPDTSGANLLLWAAGPLALLAGLGVSVFYIRRQRGYDGAGATHFSAAERRRLDELTEGEQDRH</sequence>
<evidence type="ECO:0000256" key="3">
    <source>
        <dbReference type="ARBA" id="ARBA00022723"/>
    </source>
</evidence>
<dbReference type="RefSeq" id="WP_311693241.1">
    <property type="nucleotide sequence ID" value="NZ_JAVRHL010000003.1"/>
</dbReference>
<evidence type="ECO:0000313" key="10">
    <source>
        <dbReference type="Proteomes" id="UP001265259"/>
    </source>
</evidence>
<keyword evidence="3 7" id="KW-0479">Metal-binding</keyword>
<feature type="transmembrane region" description="Helical" evidence="7">
    <location>
        <begin position="103"/>
        <end position="124"/>
    </location>
</feature>
<comment type="similarity">
    <text evidence="1 7">Belongs to the CcmH/CycL/Ccl2/NrfF family.</text>
</comment>
<dbReference type="Pfam" id="PF03918">
    <property type="entry name" value="CcmH"/>
    <property type="match status" value="1"/>
</dbReference>
<evidence type="ECO:0000256" key="2">
    <source>
        <dbReference type="ARBA" id="ARBA00022617"/>
    </source>
</evidence>
<proteinExistence type="inferred from homology"/>
<feature type="chain" id="PRO_5044954742" description="Cytochrome c-type biogenesis protein" evidence="7">
    <location>
        <begin position="20"/>
        <end position="157"/>
    </location>
</feature>
<name>A0ABU3DKQ7_9RHOB</name>
<evidence type="ECO:0000256" key="4">
    <source>
        <dbReference type="ARBA" id="ARBA00022729"/>
    </source>
</evidence>
<evidence type="ECO:0000256" key="5">
    <source>
        <dbReference type="ARBA" id="ARBA00022748"/>
    </source>
</evidence>
<evidence type="ECO:0000256" key="6">
    <source>
        <dbReference type="ARBA" id="ARBA00023004"/>
    </source>
</evidence>
<comment type="function">
    <text evidence="7">Possible subunit of a heme lyase.</text>
</comment>
<accession>A0ABU3DKQ7</accession>
<keyword evidence="7" id="KW-0472">Membrane</keyword>
<keyword evidence="10" id="KW-1185">Reference proteome</keyword>
<keyword evidence="7" id="KW-0812">Transmembrane</keyword>
<feature type="signal peptide" evidence="7">
    <location>
        <begin position="1"/>
        <end position="19"/>
    </location>
</feature>
<dbReference type="PANTHER" id="PTHR47870">
    <property type="entry name" value="CYTOCHROME C-TYPE BIOGENESIS PROTEIN CCMH"/>
    <property type="match status" value="1"/>
</dbReference>
<keyword evidence="2 7" id="KW-0349">Heme</keyword>
<comment type="caution">
    <text evidence="9">The sequence shown here is derived from an EMBL/GenBank/DDBJ whole genome shotgun (WGS) entry which is preliminary data.</text>
</comment>
<protein>
    <recommendedName>
        <fullName evidence="7">Cytochrome c-type biogenesis protein</fullName>
    </recommendedName>
</protein>
<dbReference type="InterPro" id="IPR005616">
    <property type="entry name" value="CcmH/CycL/Ccl2/NrfF_N"/>
</dbReference>
<evidence type="ECO:0000313" key="9">
    <source>
        <dbReference type="EMBL" id="MDT0684119.1"/>
    </source>
</evidence>
<keyword evidence="4 7" id="KW-0732">Signal</keyword>
<keyword evidence="5" id="KW-0201">Cytochrome c-type biogenesis</keyword>
<dbReference type="EMBL" id="JAVRHL010000003">
    <property type="protein sequence ID" value="MDT0684119.1"/>
    <property type="molecule type" value="Genomic_DNA"/>
</dbReference>
<evidence type="ECO:0000259" key="8">
    <source>
        <dbReference type="Pfam" id="PF03918"/>
    </source>
</evidence>
<feature type="domain" description="CcmH/CycL/Ccl2/NrfF N-terminal" evidence="8">
    <location>
        <begin position="8"/>
        <end position="149"/>
    </location>
</feature>
<reference evidence="9 10" key="1">
    <citation type="submission" date="2023-09" db="EMBL/GenBank/DDBJ databases">
        <authorList>
            <person name="Rey-Velasco X."/>
        </authorList>
    </citation>
    <scope>NUCLEOTIDE SEQUENCE [LARGE SCALE GENOMIC DNA]</scope>
    <source>
        <strain evidence="9 10">F158</strain>
    </source>
</reference>
<dbReference type="InterPro" id="IPR038297">
    <property type="entry name" value="CcmH/CycL/NrfF/Ccl2_sf"/>
</dbReference>
<dbReference type="PANTHER" id="PTHR47870:SF1">
    <property type="entry name" value="CYTOCHROME C-TYPE BIOGENESIS PROTEIN CCMH"/>
    <property type="match status" value="1"/>
</dbReference>
<keyword evidence="7" id="KW-1133">Transmembrane helix</keyword>
<keyword evidence="6 7" id="KW-0408">Iron</keyword>
<dbReference type="Gene3D" id="1.10.8.640">
    <property type="entry name" value="Cytochrome C biogenesis protein"/>
    <property type="match status" value="1"/>
</dbReference>
<dbReference type="CDD" id="cd16378">
    <property type="entry name" value="CcmH_N"/>
    <property type="match status" value="1"/>
</dbReference>
<dbReference type="InterPro" id="IPR051263">
    <property type="entry name" value="C-type_cytochrome_biogenesis"/>
</dbReference>
<evidence type="ECO:0000256" key="1">
    <source>
        <dbReference type="ARBA" id="ARBA00010342"/>
    </source>
</evidence>
<gene>
    <name evidence="9" type="ORF">RM543_15645</name>
</gene>